<dbReference type="UniPathway" id="UPA00038">
    <property type="reaction ID" value="UER00491"/>
</dbReference>
<feature type="binding site" evidence="10">
    <location>
        <position position="260"/>
    </location>
    <ligand>
        <name>substrate</name>
    </ligand>
</feature>
<dbReference type="AlphaFoldDB" id="A0A327YQC8"/>
<dbReference type="Gene3D" id="1.20.5.100">
    <property type="entry name" value="Cytochrome c1, transmembrane anchor, C-terminal"/>
    <property type="match status" value="1"/>
</dbReference>
<dbReference type="GO" id="GO:0003979">
    <property type="term" value="F:UDP-glucose 6-dehydrogenase activity"/>
    <property type="evidence" value="ECO:0007669"/>
    <property type="project" value="UniProtKB-EC"/>
</dbReference>
<comment type="caution">
    <text evidence="13">The sequence shown here is derived from an EMBL/GenBank/DDBJ whole genome shotgun (WGS) entry which is preliminary data.</text>
</comment>
<feature type="binding site" evidence="11">
    <location>
        <begin position="9"/>
        <end position="14"/>
    </location>
    <ligand>
        <name>NAD(+)</name>
        <dbReference type="ChEBI" id="CHEBI:57540"/>
    </ligand>
</feature>
<evidence type="ECO:0000256" key="11">
    <source>
        <dbReference type="PIRSR" id="PIRSR500133-3"/>
    </source>
</evidence>
<dbReference type="Pfam" id="PF03721">
    <property type="entry name" value="UDPG_MGDP_dh_N"/>
    <property type="match status" value="1"/>
</dbReference>
<feature type="binding site" evidence="10">
    <location>
        <position position="442"/>
    </location>
    <ligand>
        <name>substrate</name>
    </ligand>
</feature>
<comment type="pathway">
    <text evidence="1">Nucleotide-sugar biosynthesis; UDP-alpha-D-glucuronate biosynthesis; UDP-alpha-D-glucuronate from UDP-alpha-D-glucose: step 1/1.</text>
</comment>
<comment type="catalytic activity">
    <reaction evidence="6">
        <text>UDP-alpha-D-glucose + 2 NAD(+) + H2O = UDP-alpha-D-glucuronate + 2 NADH + 3 H(+)</text>
        <dbReference type="Rhea" id="RHEA:23596"/>
        <dbReference type="ChEBI" id="CHEBI:15377"/>
        <dbReference type="ChEBI" id="CHEBI:15378"/>
        <dbReference type="ChEBI" id="CHEBI:57540"/>
        <dbReference type="ChEBI" id="CHEBI:57945"/>
        <dbReference type="ChEBI" id="CHEBI:58052"/>
        <dbReference type="ChEBI" id="CHEBI:58885"/>
        <dbReference type="EC" id="1.1.1.22"/>
    </reaction>
</comment>
<proteinExistence type="inferred from homology"/>
<organism evidence="13 14">
    <name type="scientific">Flavobacterium aquaticum</name>
    <dbReference type="NCBI Taxonomy" id="1236486"/>
    <lineage>
        <taxon>Bacteria</taxon>
        <taxon>Pseudomonadati</taxon>
        <taxon>Bacteroidota</taxon>
        <taxon>Flavobacteriia</taxon>
        <taxon>Flavobacteriales</taxon>
        <taxon>Flavobacteriaceae</taxon>
        <taxon>Flavobacterium</taxon>
    </lineage>
</organism>
<dbReference type="Gene3D" id="3.40.50.720">
    <property type="entry name" value="NAD(P)-binding Rossmann-like Domain"/>
    <property type="match status" value="2"/>
</dbReference>
<dbReference type="InterPro" id="IPR036220">
    <property type="entry name" value="UDP-Glc/GDP-Man_DH_C_sf"/>
</dbReference>
<feature type="binding site" evidence="10">
    <location>
        <begin position="161"/>
        <end position="165"/>
    </location>
    <ligand>
        <name>substrate</name>
    </ligand>
</feature>
<keyword evidence="4" id="KW-0560">Oxidoreductase</keyword>
<evidence type="ECO:0000256" key="9">
    <source>
        <dbReference type="PIRSR" id="PIRSR500133-1"/>
    </source>
</evidence>
<protein>
    <recommendedName>
        <fullName evidence="3">UDP-glucose 6-dehydrogenase</fullName>
        <ecNumber evidence="3">1.1.1.22</ecNumber>
    </recommendedName>
</protein>
<dbReference type="InterPro" id="IPR014026">
    <property type="entry name" value="UDP-Glc/GDP-Man_DH_dimer"/>
</dbReference>
<dbReference type="InterPro" id="IPR008927">
    <property type="entry name" value="6-PGluconate_DH-like_C_sf"/>
</dbReference>
<feature type="active site" description="Nucleophile" evidence="9">
    <location>
        <position position="276"/>
    </location>
</feature>
<evidence type="ECO:0000256" key="3">
    <source>
        <dbReference type="ARBA" id="ARBA00012954"/>
    </source>
</evidence>
<dbReference type="PIRSF" id="PIRSF500133">
    <property type="entry name" value="UDPglc_DH_euk"/>
    <property type="match status" value="1"/>
</dbReference>
<dbReference type="InterPro" id="IPR017476">
    <property type="entry name" value="UDP-Glc/GDP-Man"/>
</dbReference>
<feature type="binding site" evidence="11">
    <location>
        <position position="39"/>
    </location>
    <ligand>
        <name>NAD(+)</name>
        <dbReference type="ChEBI" id="CHEBI:57540"/>
    </ligand>
</feature>
<name>A0A327YQC8_9FLAO</name>
<dbReference type="PANTHER" id="PTHR11374:SF3">
    <property type="entry name" value="UDP-GLUCOSE 6-DEHYDROGENASE"/>
    <property type="match status" value="1"/>
</dbReference>
<dbReference type="InterPro" id="IPR036291">
    <property type="entry name" value="NAD(P)-bd_dom_sf"/>
</dbReference>
<sequence>MIKNICCIGAGYVGGPTMAVIAQKCPHIKVTVVDLNEKRIAAWNDKYVNNIPIYEPGLSDVVAEARGRNLFFSTEVDKAIDEADMIFISVNTPTKTYGVGKGMAADLKYIELCARQIARVAKNDKIVVEKSTLPVRTASAIKDILDNTGNGVQFQILSNPEFLAEGTAVEDLFAPDRVLIGGDTTPEGQKAIQQLVDIYANWVPNDKILTTNVWSSELSKLTANAFLAQRVSSINALSELCEKTGADVNEVAKAIGLDSRIGPKFLKASVGFGGSCFQKDILNLVYIAKSYGLNEVADYWEQVVIMNDHQKRRFAKNIIKTLYNTVSGKKIAFLGWAFKKDTNDTRESAAIFVADDLLSEQATVTVYDPKVDSAQIQFDLNYLETRSEEANNKGVQTVDNPYEACKDAHAIAVLTEWDEFKTYDWQKIYDNMLKPAFVFDGRNILNKEELEKIGFIYQGIGSR</sequence>
<dbReference type="PANTHER" id="PTHR11374">
    <property type="entry name" value="UDP-GLUCOSE DEHYDROGENASE/UDP-MANNAC DEHYDROGENASE"/>
    <property type="match status" value="1"/>
</dbReference>
<dbReference type="EC" id="1.1.1.22" evidence="3"/>
<evidence type="ECO:0000313" key="14">
    <source>
        <dbReference type="Proteomes" id="UP000249620"/>
    </source>
</evidence>
<dbReference type="Proteomes" id="UP000249620">
    <property type="component" value="Unassembled WGS sequence"/>
</dbReference>
<evidence type="ECO:0000259" key="12">
    <source>
        <dbReference type="SMART" id="SM00984"/>
    </source>
</evidence>
<dbReference type="Pfam" id="PF00984">
    <property type="entry name" value="UDPG_MGDP_dh"/>
    <property type="match status" value="1"/>
</dbReference>
<dbReference type="FunFam" id="1.20.5.100:FF:000001">
    <property type="entry name" value="UDP-glucose 6-dehydrogenase"/>
    <property type="match status" value="1"/>
</dbReference>
<feature type="binding site" evidence="11">
    <location>
        <position position="346"/>
    </location>
    <ligand>
        <name>NAD(+)</name>
        <dbReference type="ChEBI" id="CHEBI:57540"/>
    </ligand>
</feature>
<evidence type="ECO:0000313" key="13">
    <source>
        <dbReference type="EMBL" id="RAK22722.1"/>
    </source>
</evidence>
<feature type="binding site" evidence="10">
    <location>
        <begin position="267"/>
        <end position="273"/>
    </location>
    <ligand>
        <name>substrate</name>
    </ligand>
</feature>
<dbReference type="FunFam" id="3.40.50.720:FF:000032">
    <property type="entry name" value="UDP-glucose 6-dehydrogenase"/>
    <property type="match status" value="1"/>
</dbReference>
<dbReference type="FunFam" id="3.40.50.720:FF:000193">
    <property type="entry name" value="UDP-glucose 6-dehydrogenase"/>
    <property type="match status" value="1"/>
</dbReference>
<evidence type="ECO:0000256" key="2">
    <source>
        <dbReference type="ARBA" id="ARBA00006601"/>
    </source>
</evidence>
<feature type="binding site" evidence="11">
    <location>
        <position position="34"/>
    </location>
    <ligand>
        <name>NAD(+)</name>
        <dbReference type="ChEBI" id="CHEBI:57540"/>
    </ligand>
</feature>
<dbReference type="PIRSF" id="PIRSF000124">
    <property type="entry name" value="UDPglc_GDPman_dh"/>
    <property type="match status" value="1"/>
</dbReference>
<evidence type="ECO:0000256" key="10">
    <source>
        <dbReference type="PIRSR" id="PIRSR500133-2"/>
    </source>
</evidence>
<dbReference type="GO" id="GO:0051287">
    <property type="term" value="F:NAD binding"/>
    <property type="evidence" value="ECO:0007669"/>
    <property type="project" value="InterPro"/>
</dbReference>
<dbReference type="GO" id="GO:0006065">
    <property type="term" value="P:UDP-glucuronate biosynthetic process"/>
    <property type="evidence" value="ECO:0007669"/>
    <property type="project" value="UniProtKB-UniPathway"/>
</dbReference>
<feature type="binding site" evidence="10">
    <location>
        <begin position="220"/>
        <end position="224"/>
    </location>
    <ligand>
        <name>substrate</name>
    </ligand>
</feature>
<dbReference type="GO" id="GO:0006024">
    <property type="term" value="P:glycosaminoglycan biosynthetic process"/>
    <property type="evidence" value="ECO:0007669"/>
    <property type="project" value="TreeGrafter"/>
</dbReference>
<comment type="similarity">
    <text evidence="2 8">Belongs to the UDP-glucose/GDP-mannose dehydrogenase family.</text>
</comment>
<dbReference type="EMBL" id="QLMI01000004">
    <property type="protein sequence ID" value="RAK22722.1"/>
    <property type="molecule type" value="Genomic_DNA"/>
</dbReference>
<dbReference type="NCBIfam" id="TIGR03026">
    <property type="entry name" value="NDP-sugDHase"/>
    <property type="match status" value="1"/>
</dbReference>
<keyword evidence="5 11" id="KW-0520">NAD</keyword>
<dbReference type="OrthoDB" id="9803238at2"/>
<dbReference type="SUPFAM" id="SSF51735">
    <property type="entry name" value="NAD(P)-binding Rossmann-fold domains"/>
    <property type="match status" value="1"/>
</dbReference>
<evidence type="ECO:0000256" key="6">
    <source>
        <dbReference type="ARBA" id="ARBA00047473"/>
    </source>
</evidence>
<feature type="binding site" evidence="10">
    <location>
        <begin position="338"/>
        <end position="339"/>
    </location>
    <ligand>
        <name>substrate</name>
    </ligand>
</feature>
<evidence type="ECO:0000256" key="8">
    <source>
        <dbReference type="PIRNR" id="PIRNR000124"/>
    </source>
</evidence>
<evidence type="ECO:0000256" key="4">
    <source>
        <dbReference type="ARBA" id="ARBA00023002"/>
    </source>
</evidence>
<dbReference type="InterPro" id="IPR001732">
    <property type="entry name" value="UDP-Glc/GDP-Man_DH_N"/>
</dbReference>
<dbReference type="RefSeq" id="WP_111566934.1">
    <property type="nucleotide sequence ID" value="NZ_QLMI01000004.1"/>
</dbReference>
<dbReference type="InterPro" id="IPR014027">
    <property type="entry name" value="UDP-Glc/GDP-Man_DH_C"/>
</dbReference>
<evidence type="ECO:0000256" key="1">
    <source>
        <dbReference type="ARBA" id="ARBA00004701"/>
    </source>
</evidence>
<accession>A0A327YQC8</accession>
<feature type="binding site" evidence="11">
    <location>
        <begin position="90"/>
        <end position="94"/>
    </location>
    <ligand>
        <name>NAD(+)</name>
        <dbReference type="ChEBI" id="CHEBI:57540"/>
    </ligand>
</feature>
<dbReference type="SMART" id="SM00984">
    <property type="entry name" value="UDPG_MGDP_dh_C"/>
    <property type="match status" value="1"/>
</dbReference>
<keyword evidence="14" id="KW-1185">Reference proteome</keyword>
<dbReference type="Pfam" id="PF03720">
    <property type="entry name" value="UDPG_MGDP_dh_C"/>
    <property type="match status" value="1"/>
</dbReference>
<feature type="binding site" evidence="11">
    <location>
        <position position="165"/>
    </location>
    <ligand>
        <name>NAD(+)</name>
        <dbReference type="ChEBI" id="CHEBI:57540"/>
    </ligand>
</feature>
<dbReference type="SUPFAM" id="SSF48179">
    <property type="entry name" value="6-phosphogluconate dehydrogenase C-terminal domain-like"/>
    <property type="match status" value="1"/>
</dbReference>
<evidence type="ECO:0000256" key="7">
    <source>
        <dbReference type="ARBA" id="ARBA00053241"/>
    </source>
</evidence>
<gene>
    <name evidence="13" type="ORF">B0I03_104248</name>
</gene>
<feature type="binding site" evidence="11">
    <location>
        <begin position="131"/>
        <end position="132"/>
    </location>
    <ligand>
        <name>NAD(+)</name>
        <dbReference type="ChEBI" id="CHEBI:57540"/>
    </ligand>
</feature>
<evidence type="ECO:0000256" key="5">
    <source>
        <dbReference type="ARBA" id="ARBA00023027"/>
    </source>
</evidence>
<dbReference type="SUPFAM" id="SSF52413">
    <property type="entry name" value="UDP-glucose/GDP-mannose dehydrogenase C-terminal domain"/>
    <property type="match status" value="1"/>
</dbReference>
<dbReference type="InterPro" id="IPR028356">
    <property type="entry name" value="UDPglc_DH_euk"/>
</dbReference>
<reference evidence="13 14" key="1">
    <citation type="submission" date="2018-06" db="EMBL/GenBank/DDBJ databases">
        <title>Genomic Encyclopedia of Type Strains, Phase III (KMG-III): the genomes of soil and plant-associated and newly described type strains.</title>
        <authorList>
            <person name="Whitman W."/>
        </authorList>
    </citation>
    <scope>NUCLEOTIDE SEQUENCE [LARGE SCALE GENOMIC DNA]</scope>
    <source>
        <strain evidence="13 14">CGMCC 1.12398</strain>
    </source>
</reference>
<comment type="function">
    <text evidence="7">Catalyzes the conversion of UDP-glucose into UDP-glucuronate, one of the precursors of teichuronic acid.</text>
</comment>
<feature type="binding site" evidence="11">
    <location>
        <begin position="276"/>
        <end position="279"/>
    </location>
    <ligand>
        <name>NAD(+)</name>
        <dbReference type="ChEBI" id="CHEBI:57540"/>
    </ligand>
</feature>
<feature type="domain" description="UDP-glucose/GDP-mannose dehydrogenase C-terminal" evidence="12">
    <location>
        <begin position="332"/>
        <end position="447"/>
    </location>
</feature>